<dbReference type="AlphaFoldDB" id="A0AAD0UL51"/>
<protein>
    <submittedName>
        <fullName evidence="1">Uncharacterized protein</fullName>
    </submittedName>
</protein>
<dbReference type="KEGG" id="lkm:EFP84_04545"/>
<dbReference type="Proteomes" id="UP000276407">
    <property type="component" value="Chromosome 1"/>
</dbReference>
<reference evidence="1 2" key="1">
    <citation type="submission" date="2018-11" db="EMBL/GenBank/DDBJ databases">
        <title>Complete genome sequence of Leptospira kmetyi isolate LS 001/16 from soil sample associated with a leptospirosis patient in Kelantan.</title>
        <authorList>
            <person name="Muhammad Yusoff F."/>
            <person name="Muhammad Yusoff S."/>
            <person name="Ahmad M.N."/>
            <person name="Yusof N.Y."/>
            <person name="Aziah I."/>
        </authorList>
    </citation>
    <scope>NUCLEOTIDE SEQUENCE [LARGE SCALE GENOMIC DNA]</scope>
    <source>
        <strain evidence="1 2">LS 001/16</strain>
    </source>
</reference>
<gene>
    <name evidence="1" type="ORF">EFP84_04545</name>
</gene>
<organism evidence="1 2">
    <name type="scientific">Leptospira kmetyi</name>
    <dbReference type="NCBI Taxonomy" id="408139"/>
    <lineage>
        <taxon>Bacteria</taxon>
        <taxon>Pseudomonadati</taxon>
        <taxon>Spirochaetota</taxon>
        <taxon>Spirochaetia</taxon>
        <taxon>Leptospirales</taxon>
        <taxon>Leptospiraceae</taxon>
        <taxon>Leptospira</taxon>
    </lineage>
</organism>
<proteinExistence type="predicted"/>
<name>A0AAD0UL51_9LEPT</name>
<dbReference type="RefSeq" id="WP_010574297.1">
    <property type="nucleotide sequence ID" value="NZ_CP033614.1"/>
</dbReference>
<dbReference type="EMBL" id="CP033614">
    <property type="protein sequence ID" value="AYV54856.1"/>
    <property type="molecule type" value="Genomic_DNA"/>
</dbReference>
<sequence>MKLYIIKCVSLIILLFANCISMRIIDPTKKMANGIPEERMTLTLFGVRANSPNMICEGGLQEVQFERPFWAAWIMEIYGILPLFVNVRKSTSICAEYGTTTSLDSGNFNDIISLKNGEIITGVKTAVTGDSVVVTTKDGKVSVYRKREVSGIKKN</sequence>
<evidence type="ECO:0000313" key="1">
    <source>
        <dbReference type="EMBL" id="AYV54856.1"/>
    </source>
</evidence>
<accession>A0AAD0UL51</accession>
<evidence type="ECO:0000313" key="2">
    <source>
        <dbReference type="Proteomes" id="UP000276407"/>
    </source>
</evidence>